<protein>
    <recommendedName>
        <fullName evidence="3">CDP-glycerol:poly(Glycerophosphate) glycerophosphotransferase</fullName>
    </recommendedName>
</protein>
<dbReference type="KEGG" id="svo:SVI_0107"/>
<evidence type="ECO:0000313" key="1">
    <source>
        <dbReference type="EMBL" id="BAJ00078.1"/>
    </source>
</evidence>
<proteinExistence type="predicted"/>
<dbReference type="Proteomes" id="UP000002350">
    <property type="component" value="Chromosome"/>
</dbReference>
<sequence>MICFDVLHPYYLPQYLPVKDELNKRGESVYFIVYRNLEQQTALDALVSEHQLNVHWVDDTEQALAFYLKNKPKWVIFGNTFDYAEKLKGLSRRALMQHGIGPKSCYYTVSESDMDVRFVEGQYRLKRLQQLFPGKTFVDTGYAKLDPIIQGVEKGLDIGALGLDPAKPTLLYAPTFYPSSIEKMGWDWPAEFSEYNILLKPHYFSLSKPNYKKQKQLLEHWGRFDNVYLAPVEQVNLLPFMASADLLISDASSALFEFAALDKPVVWCDFYHLRWSYRGIFKFRFNNRMDEDLYKYAGVAVHAASYKELKSVVDEQIANPESFAMQRSKYIYELAGKVDGLSSQRIVDYLLSDESEL</sequence>
<dbReference type="STRING" id="637905.SVI_0107"/>
<dbReference type="EMBL" id="AP011177">
    <property type="protein sequence ID" value="BAJ00078.1"/>
    <property type="molecule type" value="Genomic_DNA"/>
</dbReference>
<dbReference type="InterPro" id="IPR043148">
    <property type="entry name" value="TagF_C"/>
</dbReference>
<dbReference type="SUPFAM" id="SSF53756">
    <property type="entry name" value="UDP-Glycosyltransferase/glycogen phosphorylase"/>
    <property type="match status" value="1"/>
</dbReference>
<dbReference type="eggNOG" id="COG1887">
    <property type="taxonomic scope" value="Bacteria"/>
</dbReference>
<dbReference type="AlphaFoldDB" id="D4ZDF6"/>
<dbReference type="Gene3D" id="3.40.50.12580">
    <property type="match status" value="1"/>
</dbReference>
<gene>
    <name evidence="1" type="ordered locus">SVI_0107</name>
</gene>
<dbReference type="GO" id="GO:0016020">
    <property type="term" value="C:membrane"/>
    <property type="evidence" value="ECO:0007669"/>
    <property type="project" value="InterPro"/>
</dbReference>
<dbReference type="HOGENOM" id="CLU_780148_0_0_6"/>
<keyword evidence="2" id="KW-1185">Reference proteome</keyword>
<evidence type="ECO:0000313" key="2">
    <source>
        <dbReference type="Proteomes" id="UP000002350"/>
    </source>
</evidence>
<reference evidence="2" key="1">
    <citation type="journal article" date="2010" name="Mol. Biosyst.">
        <title>Complete genome sequence and comparative analysis of Shewanella violacea, a psychrophilic and piezophilic bacterium from deep sea floor sediments.</title>
        <authorList>
            <person name="Aono E."/>
            <person name="Baba T."/>
            <person name="Ara T."/>
            <person name="Nishi T."/>
            <person name="Nakamichi T."/>
            <person name="Inamoto E."/>
            <person name="Toyonaga H."/>
            <person name="Hasegawa M."/>
            <person name="Takai Y."/>
            <person name="Okumura Y."/>
            <person name="Baba M."/>
            <person name="Tomita M."/>
            <person name="Kato C."/>
            <person name="Oshima T."/>
            <person name="Nakasone K."/>
            <person name="Mori H."/>
        </authorList>
    </citation>
    <scope>NUCLEOTIDE SEQUENCE [LARGE SCALE GENOMIC DNA]</scope>
    <source>
        <strain evidence="2">JCM 10179 / CIP 106290 / LMG 19151 / DSS12</strain>
    </source>
</reference>
<dbReference type="RefSeq" id="WP_013049393.1">
    <property type="nucleotide sequence ID" value="NC_014012.1"/>
</dbReference>
<organism evidence="1 2">
    <name type="scientific">Shewanella violacea (strain JCM 10179 / CIP 106290 / LMG 19151 / DSS12)</name>
    <dbReference type="NCBI Taxonomy" id="637905"/>
    <lineage>
        <taxon>Bacteria</taxon>
        <taxon>Pseudomonadati</taxon>
        <taxon>Pseudomonadota</taxon>
        <taxon>Gammaproteobacteria</taxon>
        <taxon>Alteromonadales</taxon>
        <taxon>Shewanellaceae</taxon>
        <taxon>Shewanella</taxon>
    </lineage>
</organism>
<dbReference type="Pfam" id="PF04464">
    <property type="entry name" value="Glyphos_transf"/>
    <property type="match status" value="1"/>
</dbReference>
<accession>D4ZDF6</accession>
<dbReference type="InterPro" id="IPR007554">
    <property type="entry name" value="Glycerophosphate_synth"/>
</dbReference>
<dbReference type="OrthoDB" id="1113428at2"/>
<name>D4ZDF6_SHEVD</name>
<dbReference type="GO" id="GO:0047355">
    <property type="term" value="F:CDP-glycerol glycerophosphotransferase activity"/>
    <property type="evidence" value="ECO:0007669"/>
    <property type="project" value="InterPro"/>
</dbReference>
<evidence type="ECO:0008006" key="3">
    <source>
        <dbReference type="Google" id="ProtNLM"/>
    </source>
</evidence>